<evidence type="ECO:0000256" key="5">
    <source>
        <dbReference type="ARBA" id="ARBA00023288"/>
    </source>
</evidence>
<reference evidence="6 7" key="1">
    <citation type="submission" date="2015-10" db="EMBL/GenBank/DDBJ databases">
        <title>Draft genome sequence of Streptomyces sp. RV15, isolated from a marine sponge.</title>
        <authorList>
            <person name="Ruckert C."/>
            <person name="Abdelmohsen U.R."/>
            <person name="Winkler A."/>
            <person name="Hentschel U."/>
            <person name="Kalinowski J."/>
            <person name="Kampfer P."/>
            <person name="Glaeser S."/>
        </authorList>
    </citation>
    <scope>NUCLEOTIDE SEQUENCE [LARGE SCALE GENOMIC DNA]</scope>
    <source>
        <strain evidence="6 7">RV15</strain>
    </source>
</reference>
<dbReference type="PROSITE" id="PS51257">
    <property type="entry name" value="PROKAR_LIPOPROTEIN"/>
    <property type="match status" value="1"/>
</dbReference>
<keyword evidence="4" id="KW-0564">Palmitate</keyword>
<dbReference type="EMBL" id="LMXB01000031">
    <property type="protein sequence ID" value="KUO20716.1"/>
    <property type="molecule type" value="Genomic_DNA"/>
</dbReference>
<evidence type="ECO:0000256" key="1">
    <source>
        <dbReference type="ARBA" id="ARBA00022475"/>
    </source>
</evidence>
<protein>
    <submittedName>
        <fullName evidence="6">Sugar ABC transporter substrate-binding protein</fullName>
    </submittedName>
</protein>
<gene>
    <name evidence="6" type="ORF">AQJ91_12380</name>
</gene>
<dbReference type="STRING" id="909626.AQJ91_12380"/>
<evidence type="ECO:0000256" key="4">
    <source>
        <dbReference type="ARBA" id="ARBA00023139"/>
    </source>
</evidence>
<dbReference type="OrthoDB" id="9787283at2"/>
<keyword evidence="1" id="KW-1003">Cell membrane</keyword>
<dbReference type="Pfam" id="PF01547">
    <property type="entry name" value="SBP_bac_1"/>
    <property type="match status" value="1"/>
</dbReference>
<dbReference type="CDD" id="cd13583">
    <property type="entry name" value="PBP2_AlgQ_like_4"/>
    <property type="match status" value="1"/>
</dbReference>
<dbReference type="PANTHER" id="PTHR43649">
    <property type="entry name" value="ARABINOSE-BINDING PROTEIN-RELATED"/>
    <property type="match status" value="1"/>
</dbReference>
<evidence type="ECO:0000256" key="3">
    <source>
        <dbReference type="ARBA" id="ARBA00023136"/>
    </source>
</evidence>
<keyword evidence="7" id="KW-1185">Reference proteome</keyword>
<proteinExistence type="predicted"/>
<name>A0A101V1E8_9ACTN</name>
<evidence type="ECO:0000313" key="6">
    <source>
        <dbReference type="EMBL" id="KUO20716.1"/>
    </source>
</evidence>
<accession>A0A101V1E8</accession>
<dbReference type="PANTHER" id="PTHR43649:SF33">
    <property type="entry name" value="POLYGALACTURONAN_RHAMNOGALACTURONAN-BINDING PROTEIN YTCQ"/>
    <property type="match status" value="1"/>
</dbReference>
<dbReference type="InterPro" id="IPR006311">
    <property type="entry name" value="TAT_signal"/>
</dbReference>
<keyword evidence="5" id="KW-0449">Lipoprotein</keyword>
<dbReference type="Gene3D" id="3.40.190.10">
    <property type="entry name" value="Periplasmic binding protein-like II"/>
    <property type="match status" value="2"/>
</dbReference>
<dbReference type="Proteomes" id="UP000053260">
    <property type="component" value="Unassembled WGS sequence"/>
</dbReference>
<evidence type="ECO:0000256" key="2">
    <source>
        <dbReference type="ARBA" id="ARBA00022729"/>
    </source>
</evidence>
<dbReference type="AlphaFoldDB" id="A0A101V1E8"/>
<dbReference type="InterPro" id="IPR050490">
    <property type="entry name" value="Bact_solute-bd_prot1"/>
</dbReference>
<comment type="caution">
    <text evidence="6">The sequence shown here is derived from an EMBL/GenBank/DDBJ whole genome shotgun (WGS) entry which is preliminary data.</text>
</comment>
<dbReference type="InterPro" id="IPR006059">
    <property type="entry name" value="SBP"/>
</dbReference>
<organism evidence="6 7">
    <name type="scientific">Streptomyces dysideae</name>
    <dbReference type="NCBI Taxonomy" id="909626"/>
    <lineage>
        <taxon>Bacteria</taxon>
        <taxon>Bacillati</taxon>
        <taxon>Actinomycetota</taxon>
        <taxon>Actinomycetes</taxon>
        <taxon>Kitasatosporales</taxon>
        <taxon>Streptomycetaceae</taxon>
        <taxon>Streptomyces</taxon>
    </lineage>
</organism>
<evidence type="ECO:0000313" key="7">
    <source>
        <dbReference type="Proteomes" id="UP000053260"/>
    </source>
</evidence>
<dbReference type="SUPFAM" id="SSF53850">
    <property type="entry name" value="Periplasmic binding protein-like II"/>
    <property type="match status" value="1"/>
</dbReference>
<sequence>MKNAGQLSRRQVLAAAGFIGLATLTGCGSGEDGGDAKDLSKKQNGAMKNYRAGQQFKAAKPLSFPMLHNNNPVYPMKNSWLFWKELTKRTGVTLEPIGVPLSDYEKKRSVMIGAGDAPFLIPKTYHPSEVAFVSSGAILPVSEYVDLMPNFRAKVKKWAMEPELDSIRQSDGKYYLLPGLHEKPKPGYSLALRTDVLDKLGLSLPTTWDEVYDVFKAIKAEYPDRYPFSDRWSTNTTFPVGALHSYLGQAFGVRAGWTYENISWDPKGKKFVFTGATDGYRQVIEYLRKLVAEKLMDPESFTQTDDDAIQKLLGEKTFAISANPQELVQNYRYNLEKQVKGAKIEMVPVPLGPAGPVVLGGSRLENGVMISSEALKSANFVAMMQFVDWLWYSDEGQEFSKWGVKGVTYTESGGQYELADGITLMGSDPEAPKDLQKDYGFFNGVFTYGGSWALVSSSFSPDEKKFQAAMAQRSQLPIAPAHPLQSVEQEQASLWDTPLRDHVTQNMLKFALGKRRLSEWDAYVSELKAKNMDRLVDLHNKAYERFKKENG</sequence>
<dbReference type="RefSeq" id="WP_067019722.1">
    <property type="nucleotide sequence ID" value="NZ_KQ949080.1"/>
</dbReference>
<keyword evidence="3" id="KW-0472">Membrane</keyword>
<dbReference type="PROSITE" id="PS51318">
    <property type="entry name" value="TAT"/>
    <property type="match status" value="1"/>
</dbReference>
<keyword evidence="2" id="KW-0732">Signal</keyword>